<dbReference type="Pfam" id="PF00722">
    <property type="entry name" value="Glyco_hydro_16"/>
    <property type="match status" value="2"/>
</dbReference>
<evidence type="ECO:0000256" key="2">
    <source>
        <dbReference type="ARBA" id="ARBA00004271"/>
    </source>
</evidence>
<dbReference type="InterPro" id="IPR016455">
    <property type="entry name" value="XTH"/>
</dbReference>
<dbReference type="Pfam" id="PF06955">
    <property type="entry name" value="XET_C"/>
    <property type="match status" value="2"/>
</dbReference>
<keyword evidence="5" id="KW-0052">Apoplast</keyword>
<dbReference type="Gene3D" id="2.60.120.200">
    <property type="match status" value="2"/>
</dbReference>
<dbReference type="GO" id="GO:0016762">
    <property type="term" value="F:xyloglucan:xyloglucosyl transferase activity"/>
    <property type="evidence" value="ECO:0007669"/>
    <property type="project" value="UniProtKB-EC"/>
</dbReference>
<dbReference type="PANTHER" id="PTHR31062">
    <property type="entry name" value="XYLOGLUCAN ENDOTRANSGLUCOSYLASE/HYDROLASE PROTEIN 8-RELATED"/>
    <property type="match status" value="1"/>
</dbReference>
<organism evidence="13 14">
    <name type="scientific">Turnera subulata</name>
    <dbReference type="NCBI Taxonomy" id="218843"/>
    <lineage>
        <taxon>Eukaryota</taxon>
        <taxon>Viridiplantae</taxon>
        <taxon>Streptophyta</taxon>
        <taxon>Embryophyta</taxon>
        <taxon>Tracheophyta</taxon>
        <taxon>Spermatophyta</taxon>
        <taxon>Magnoliopsida</taxon>
        <taxon>eudicotyledons</taxon>
        <taxon>Gunneridae</taxon>
        <taxon>Pentapetalae</taxon>
        <taxon>rosids</taxon>
        <taxon>fabids</taxon>
        <taxon>Malpighiales</taxon>
        <taxon>Passifloraceae</taxon>
        <taxon>Turnera</taxon>
    </lineage>
</organism>
<evidence type="ECO:0000256" key="11">
    <source>
        <dbReference type="ARBA" id="ARBA00034022"/>
    </source>
</evidence>
<keyword evidence="9" id="KW-1015">Disulfide bond</keyword>
<keyword evidence="10" id="KW-0326">Glycosidase</keyword>
<evidence type="ECO:0000256" key="1">
    <source>
        <dbReference type="ARBA" id="ARBA00004191"/>
    </source>
</evidence>
<keyword evidence="8" id="KW-0378">Hydrolase</keyword>
<evidence type="ECO:0000259" key="12">
    <source>
        <dbReference type="PROSITE" id="PS51762"/>
    </source>
</evidence>
<evidence type="ECO:0000256" key="6">
    <source>
        <dbReference type="ARBA" id="ARBA00022525"/>
    </source>
</evidence>
<reference evidence="13" key="1">
    <citation type="submission" date="2022-02" db="EMBL/GenBank/DDBJ databases">
        <authorList>
            <person name="Henning P.M."/>
            <person name="McCubbin A.G."/>
            <person name="Shore J.S."/>
        </authorList>
    </citation>
    <scope>NUCLEOTIDE SEQUENCE</scope>
    <source>
        <strain evidence="13">F60SS</strain>
        <tissue evidence="13">Leaves</tissue>
    </source>
</reference>
<protein>
    <recommendedName>
        <fullName evidence="3">xyloglucan:xyloglucosyl transferase</fullName>
        <ecNumber evidence="3">2.4.1.207</ecNumber>
    </recommendedName>
</protein>
<accession>A0A9Q0GNP9</accession>
<keyword evidence="4" id="KW-0134">Cell wall</keyword>
<gene>
    <name evidence="13" type="ORF">Tsubulata_011931</name>
</gene>
<evidence type="ECO:0000313" key="14">
    <source>
        <dbReference type="Proteomes" id="UP001141552"/>
    </source>
</evidence>
<dbReference type="InterPro" id="IPR044791">
    <property type="entry name" value="Beta-glucanase/XTH"/>
</dbReference>
<evidence type="ECO:0000256" key="3">
    <source>
        <dbReference type="ARBA" id="ARBA00012152"/>
    </source>
</evidence>
<dbReference type="SUPFAM" id="SSF49899">
    <property type="entry name" value="Concanavalin A-like lectins/glucanases"/>
    <property type="match status" value="2"/>
</dbReference>
<dbReference type="EC" id="2.4.1.207" evidence="3"/>
<dbReference type="AlphaFoldDB" id="A0A9Q0GNP9"/>
<evidence type="ECO:0000256" key="9">
    <source>
        <dbReference type="ARBA" id="ARBA00023157"/>
    </source>
</evidence>
<evidence type="ECO:0000256" key="5">
    <source>
        <dbReference type="ARBA" id="ARBA00022523"/>
    </source>
</evidence>
<dbReference type="EMBL" id="JAKUCV010000038">
    <property type="protein sequence ID" value="KAJ4851511.1"/>
    <property type="molecule type" value="Genomic_DNA"/>
</dbReference>
<evidence type="ECO:0000256" key="4">
    <source>
        <dbReference type="ARBA" id="ARBA00022512"/>
    </source>
</evidence>
<feature type="domain" description="GH16" evidence="12">
    <location>
        <begin position="1"/>
        <end position="141"/>
    </location>
</feature>
<dbReference type="InterPro" id="IPR010713">
    <property type="entry name" value="XET_C"/>
</dbReference>
<feature type="domain" description="GH16" evidence="12">
    <location>
        <begin position="151"/>
        <end position="368"/>
    </location>
</feature>
<dbReference type="InterPro" id="IPR000757">
    <property type="entry name" value="Beta-glucanase-like"/>
</dbReference>
<dbReference type="CDD" id="cd02176">
    <property type="entry name" value="GH16_XET"/>
    <property type="match status" value="1"/>
</dbReference>
<dbReference type="GO" id="GO:0042546">
    <property type="term" value="P:cell wall biogenesis"/>
    <property type="evidence" value="ECO:0007669"/>
    <property type="project" value="InterPro"/>
</dbReference>
<keyword evidence="6" id="KW-0964">Secreted</keyword>
<name>A0A9Q0GNP9_9ROSI</name>
<dbReference type="GO" id="GO:0004553">
    <property type="term" value="F:hydrolase activity, hydrolyzing O-glycosyl compounds"/>
    <property type="evidence" value="ECO:0007669"/>
    <property type="project" value="InterPro"/>
</dbReference>
<dbReference type="InterPro" id="IPR013320">
    <property type="entry name" value="ConA-like_dom_sf"/>
</dbReference>
<evidence type="ECO:0000256" key="8">
    <source>
        <dbReference type="ARBA" id="ARBA00022801"/>
    </source>
</evidence>
<keyword evidence="14" id="KW-1185">Reference proteome</keyword>
<dbReference type="GO" id="GO:0010411">
    <property type="term" value="P:xyloglucan metabolic process"/>
    <property type="evidence" value="ECO:0007669"/>
    <property type="project" value="InterPro"/>
</dbReference>
<comment type="caution">
    <text evidence="13">The sequence shown here is derived from an EMBL/GenBank/DDBJ whole genome shotgun (WGS) entry which is preliminary data.</text>
</comment>
<dbReference type="PROSITE" id="PS51762">
    <property type="entry name" value="GH16_2"/>
    <property type="match status" value="2"/>
</dbReference>
<proteinExistence type="predicted"/>
<comment type="subcellular location">
    <subcellularLocation>
        <location evidence="1">Secreted</location>
        <location evidence="1">Cell wall</location>
    </subcellularLocation>
    <subcellularLocation>
        <location evidence="2">Secreted</location>
        <location evidence="2">Extracellular space</location>
        <location evidence="2">Apoplast</location>
    </subcellularLocation>
</comment>
<keyword evidence="7" id="KW-0808">Transferase</keyword>
<comment type="catalytic activity">
    <reaction evidence="11">
        <text>breaks a beta-(1-&gt;4) bond in the backbone of a xyloglucan and transfers the xyloglucanyl segment on to O-4 of the non-reducing terminal glucose residue of an acceptor, which can be a xyloglucan or an oligosaccharide of xyloglucan.</text>
        <dbReference type="EC" id="2.4.1.207"/>
    </reaction>
</comment>
<dbReference type="Proteomes" id="UP001141552">
    <property type="component" value="Unassembled WGS sequence"/>
</dbReference>
<reference evidence="13" key="2">
    <citation type="journal article" date="2023" name="Plants (Basel)">
        <title>Annotation of the Turnera subulata (Passifloraceae) Draft Genome Reveals the S-Locus Evolved after the Divergence of Turneroideae from Passifloroideae in a Stepwise Manner.</title>
        <authorList>
            <person name="Henning P.M."/>
            <person name="Roalson E.H."/>
            <person name="Mir W."/>
            <person name="McCubbin A.G."/>
            <person name="Shore J.S."/>
        </authorList>
    </citation>
    <scope>NUCLEOTIDE SEQUENCE</scope>
    <source>
        <strain evidence="13">F60SS</strain>
    </source>
</reference>
<evidence type="ECO:0000256" key="7">
    <source>
        <dbReference type="ARBA" id="ARBA00022679"/>
    </source>
</evidence>
<evidence type="ECO:0000313" key="13">
    <source>
        <dbReference type="EMBL" id="KAJ4851511.1"/>
    </source>
</evidence>
<evidence type="ECO:0000256" key="10">
    <source>
        <dbReference type="ARBA" id="ARBA00023295"/>
    </source>
</evidence>
<dbReference type="OrthoDB" id="4781at2759"/>
<dbReference type="GO" id="GO:0048046">
    <property type="term" value="C:apoplast"/>
    <property type="evidence" value="ECO:0007669"/>
    <property type="project" value="UniProtKB-SubCell"/>
</dbReference>
<sequence length="416" mass="47946">MQIKLPGNNSAGVVTAFYLTSHGDNHDELDFEFLGNVEGKPIVLQTNVFANGQGNREQRLNLWFDPTADFHTYKILWNPHQIVFYVDNVPIRVFKNKTDIGVGYPSRAMQIEASLWDGSSWATDGGQTKIDWSYAPFKANFRGFDISGCTVDQQNSSIQPCYSLGYWWNAKKFWKMDSKQQAAYQNVKNNYVTYDYCSDKPRFPTTPAECPQGDGIFDKNYVITWGTDHELDLDRSEALVRDSFLTSHGDNHDELDFEFLGNLEGKPIILQTNVFTNGQGNREQKINLWFDPTAEFHNYEILWNPHQIVCWRWIPFKGNASSWATGGGQIKTNWSQAPFKANFRGFDHDIIGCTADQNSGIQPFYSSGYWWNGDKYWNLDTRQQASYENVKKKYLTYDYCSDRPRFPATPPECTHQ</sequence>